<gene>
    <name evidence="2" type="ORF">NEOLEDRAFT_379871</name>
</gene>
<reference evidence="2 3" key="1">
    <citation type="journal article" date="2016" name="Mol. Biol. Evol.">
        <title>Comparative Genomics of Early-Diverging Mushroom-Forming Fungi Provides Insights into the Origins of Lignocellulose Decay Capabilities.</title>
        <authorList>
            <person name="Nagy L.G."/>
            <person name="Riley R."/>
            <person name="Tritt A."/>
            <person name="Adam C."/>
            <person name="Daum C."/>
            <person name="Floudas D."/>
            <person name="Sun H."/>
            <person name="Yadav J.S."/>
            <person name="Pangilinan J."/>
            <person name="Larsson K.H."/>
            <person name="Matsuura K."/>
            <person name="Barry K."/>
            <person name="Labutti K."/>
            <person name="Kuo R."/>
            <person name="Ohm R.A."/>
            <person name="Bhattacharya S.S."/>
            <person name="Shirouzu T."/>
            <person name="Yoshinaga Y."/>
            <person name="Martin F.M."/>
            <person name="Grigoriev I.V."/>
            <person name="Hibbett D.S."/>
        </authorList>
    </citation>
    <scope>NUCLEOTIDE SEQUENCE [LARGE SCALE GENOMIC DNA]</scope>
    <source>
        <strain evidence="2 3">HHB14362 ss-1</strain>
    </source>
</reference>
<dbReference type="AlphaFoldDB" id="A0A165SC66"/>
<evidence type="ECO:0000313" key="2">
    <source>
        <dbReference type="EMBL" id="KZT24946.1"/>
    </source>
</evidence>
<name>A0A165SC66_9AGAM</name>
<feature type="compositionally biased region" description="Polar residues" evidence="1">
    <location>
        <begin position="17"/>
        <end position="26"/>
    </location>
</feature>
<dbReference type="EMBL" id="KV425574">
    <property type="protein sequence ID" value="KZT24946.1"/>
    <property type="molecule type" value="Genomic_DNA"/>
</dbReference>
<dbReference type="STRING" id="1314782.A0A165SC66"/>
<keyword evidence="3" id="KW-1185">Reference proteome</keyword>
<feature type="compositionally biased region" description="Low complexity" evidence="1">
    <location>
        <begin position="27"/>
        <end position="42"/>
    </location>
</feature>
<accession>A0A165SC66</accession>
<evidence type="ECO:0000256" key="1">
    <source>
        <dbReference type="SAM" id="MobiDB-lite"/>
    </source>
</evidence>
<proteinExistence type="predicted"/>
<dbReference type="Proteomes" id="UP000076761">
    <property type="component" value="Unassembled WGS sequence"/>
</dbReference>
<feature type="region of interest" description="Disordered" evidence="1">
    <location>
        <begin position="1"/>
        <end position="63"/>
    </location>
</feature>
<dbReference type="InParanoid" id="A0A165SC66"/>
<organism evidence="2 3">
    <name type="scientific">Neolentinus lepideus HHB14362 ss-1</name>
    <dbReference type="NCBI Taxonomy" id="1314782"/>
    <lineage>
        <taxon>Eukaryota</taxon>
        <taxon>Fungi</taxon>
        <taxon>Dikarya</taxon>
        <taxon>Basidiomycota</taxon>
        <taxon>Agaricomycotina</taxon>
        <taxon>Agaricomycetes</taxon>
        <taxon>Gloeophyllales</taxon>
        <taxon>Gloeophyllaceae</taxon>
        <taxon>Neolentinus</taxon>
    </lineage>
</organism>
<protein>
    <submittedName>
        <fullName evidence="2">Uncharacterized protein</fullName>
    </submittedName>
</protein>
<sequence>MAAQPTRRSPRILALSTIANRQTASPSHAIASAKCCKSSSTRSSKRKAPVKDYEVPQAKDLPHPSKRRCLDASIYTVRSEPDPQFLAPAAIAKARKKYFSGHFNPLHNLPIWGTNPYNEIWKEYEFPDPKIHTLPPMDPPPPLKRLSVRYSEFTRVEVIRDSDEEGEHDTSIFKTSYKGKVYILKLVRPRCMHSVHYG</sequence>
<evidence type="ECO:0000313" key="3">
    <source>
        <dbReference type="Proteomes" id="UP000076761"/>
    </source>
</evidence>